<dbReference type="Proteomes" id="UP000050741">
    <property type="component" value="Unassembled WGS sequence"/>
</dbReference>
<dbReference type="WBParaSite" id="GPLIN_000730300">
    <property type="protein sequence ID" value="GPLIN_000730300"/>
    <property type="gene ID" value="GPLIN_000730300"/>
</dbReference>
<accession>A0A183C359</accession>
<evidence type="ECO:0000313" key="5">
    <source>
        <dbReference type="Proteomes" id="UP000050741"/>
    </source>
</evidence>
<keyword evidence="2" id="KW-0862">Zinc</keyword>
<keyword evidence="1 3" id="KW-0863">Zinc-finger</keyword>
<feature type="domain" description="RING-type" evidence="4">
    <location>
        <begin position="10"/>
        <end position="52"/>
    </location>
</feature>
<proteinExistence type="predicted"/>
<evidence type="ECO:0000313" key="6">
    <source>
        <dbReference type="WBParaSite" id="GPLIN_000730300"/>
    </source>
</evidence>
<evidence type="ECO:0000259" key="4">
    <source>
        <dbReference type="PROSITE" id="PS50089"/>
    </source>
</evidence>
<dbReference type="AlphaFoldDB" id="A0A183C359"/>
<name>A0A183C359_GLOPA</name>
<dbReference type="PANTHER" id="PTHR45676">
    <property type="entry name" value="RING-H2 FINGER PROTEIN ATL51-RELATED"/>
    <property type="match status" value="1"/>
</dbReference>
<reference evidence="5" key="1">
    <citation type="submission" date="2013-12" db="EMBL/GenBank/DDBJ databases">
        <authorList>
            <person name="Aslett M."/>
        </authorList>
    </citation>
    <scope>NUCLEOTIDE SEQUENCE [LARGE SCALE GENOMIC DNA]</scope>
    <source>
        <strain evidence="5">Lindley</strain>
    </source>
</reference>
<dbReference type="PROSITE" id="PS50089">
    <property type="entry name" value="ZF_RING_2"/>
    <property type="match status" value="1"/>
</dbReference>
<dbReference type="InterPro" id="IPR013083">
    <property type="entry name" value="Znf_RING/FYVE/PHD"/>
</dbReference>
<protein>
    <submittedName>
        <fullName evidence="6">RING-type domain-containing protein</fullName>
    </submittedName>
</protein>
<organism evidence="5 6">
    <name type="scientific">Globodera pallida</name>
    <name type="common">Potato cyst nematode worm</name>
    <name type="synonym">Heterodera pallida</name>
    <dbReference type="NCBI Taxonomy" id="36090"/>
    <lineage>
        <taxon>Eukaryota</taxon>
        <taxon>Metazoa</taxon>
        <taxon>Ecdysozoa</taxon>
        <taxon>Nematoda</taxon>
        <taxon>Chromadorea</taxon>
        <taxon>Rhabditida</taxon>
        <taxon>Tylenchina</taxon>
        <taxon>Tylenchomorpha</taxon>
        <taxon>Tylenchoidea</taxon>
        <taxon>Heteroderidae</taxon>
        <taxon>Heteroderinae</taxon>
        <taxon>Globodera</taxon>
    </lineage>
</organism>
<dbReference type="GO" id="GO:0008270">
    <property type="term" value="F:zinc ion binding"/>
    <property type="evidence" value="ECO:0007669"/>
    <property type="project" value="UniProtKB-KW"/>
</dbReference>
<reference evidence="6" key="3">
    <citation type="submission" date="2016-06" db="UniProtKB">
        <authorList>
            <consortium name="WormBaseParasite"/>
        </authorList>
    </citation>
    <scope>IDENTIFICATION</scope>
</reference>
<dbReference type="SUPFAM" id="SSF57850">
    <property type="entry name" value="RING/U-box"/>
    <property type="match status" value="1"/>
</dbReference>
<sequence>MSQDQQKTDCSICLHEFEQSEELKILQNCNHNFHSECVDKWLKENPTCPVCRSYVLNLPRDHHASQRMVDTPVFNDFRGSF</sequence>
<evidence type="ECO:0000256" key="1">
    <source>
        <dbReference type="ARBA" id="ARBA00022771"/>
    </source>
</evidence>
<keyword evidence="5" id="KW-1185">Reference proteome</keyword>
<keyword evidence="1 3" id="KW-0479">Metal-binding</keyword>
<dbReference type="Gene3D" id="3.30.40.10">
    <property type="entry name" value="Zinc/RING finger domain, C3HC4 (zinc finger)"/>
    <property type="match status" value="1"/>
</dbReference>
<reference evidence="5" key="2">
    <citation type="submission" date="2014-05" db="EMBL/GenBank/DDBJ databases">
        <title>The genome and life-stage specific transcriptomes of Globodera pallida elucidate key aspects of plant parasitism by a cyst nematode.</title>
        <authorList>
            <person name="Cotton J.A."/>
            <person name="Lilley C.J."/>
            <person name="Jones L.M."/>
            <person name="Kikuchi T."/>
            <person name="Reid A.J."/>
            <person name="Thorpe P."/>
            <person name="Tsai I.J."/>
            <person name="Beasley H."/>
            <person name="Blok V."/>
            <person name="Cock P.J.A."/>
            <person name="Van den Akker S.E."/>
            <person name="Holroyd N."/>
            <person name="Hunt M."/>
            <person name="Mantelin S."/>
            <person name="Naghra H."/>
            <person name="Pain A."/>
            <person name="Palomares-Rius J.E."/>
            <person name="Zarowiecki M."/>
            <person name="Berriman M."/>
            <person name="Jones J.T."/>
            <person name="Urwin P.E."/>
        </authorList>
    </citation>
    <scope>NUCLEOTIDE SEQUENCE [LARGE SCALE GENOMIC DNA]</scope>
    <source>
        <strain evidence="5">Lindley</strain>
    </source>
</reference>
<evidence type="ECO:0000256" key="2">
    <source>
        <dbReference type="ARBA" id="ARBA00022833"/>
    </source>
</evidence>
<dbReference type="PANTHER" id="PTHR45676:SF41">
    <property type="entry name" value="RING-H2 FINGER PROTEIN ATL66"/>
    <property type="match status" value="1"/>
</dbReference>
<evidence type="ECO:0000256" key="3">
    <source>
        <dbReference type="PROSITE-ProRule" id="PRU00175"/>
    </source>
</evidence>
<dbReference type="InterPro" id="IPR001841">
    <property type="entry name" value="Znf_RING"/>
</dbReference>
<dbReference type="SMART" id="SM00184">
    <property type="entry name" value="RING"/>
    <property type="match status" value="1"/>
</dbReference>
<dbReference type="Pfam" id="PF13639">
    <property type="entry name" value="zf-RING_2"/>
    <property type="match status" value="1"/>
</dbReference>